<accession>A0A238F1J1</accession>
<proteinExistence type="predicted"/>
<dbReference type="InterPro" id="IPR009030">
    <property type="entry name" value="Growth_fac_rcpt_cys_sf"/>
</dbReference>
<name>A0A238F1J1_9BASI</name>
<protein>
    <submittedName>
        <fullName evidence="2">BQ2448_5553 protein</fullName>
    </submittedName>
</protein>
<evidence type="ECO:0000313" key="3">
    <source>
        <dbReference type="Proteomes" id="UP000198372"/>
    </source>
</evidence>
<evidence type="ECO:0000313" key="2">
    <source>
        <dbReference type="EMBL" id="SCV66907.1"/>
    </source>
</evidence>
<feature type="signal peptide" evidence="1">
    <location>
        <begin position="1"/>
        <end position="23"/>
    </location>
</feature>
<dbReference type="Proteomes" id="UP000198372">
    <property type="component" value="Unassembled WGS sequence"/>
</dbReference>
<reference evidence="3" key="1">
    <citation type="submission" date="2016-09" db="EMBL/GenBank/DDBJ databases">
        <authorList>
            <person name="Jeantristanb JTB J.-T."/>
            <person name="Ricardo R."/>
        </authorList>
    </citation>
    <scope>NUCLEOTIDE SEQUENCE [LARGE SCALE GENOMIC DNA]</scope>
</reference>
<gene>
    <name evidence="2" type="ORF">BQ2448_5553</name>
</gene>
<feature type="chain" id="PRO_5013144812" evidence="1">
    <location>
        <begin position="24"/>
        <end position="249"/>
    </location>
</feature>
<dbReference type="EMBL" id="FMSP01000001">
    <property type="protein sequence ID" value="SCV66907.1"/>
    <property type="molecule type" value="Genomic_DNA"/>
</dbReference>
<dbReference type="SUPFAM" id="SSF57184">
    <property type="entry name" value="Growth factor receptor domain"/>
    <property type="match status" value="1"/>
</dbReference>
<organism evidence="2 3">
    <name type="scientific">Microbotryum intermedium</name>
    <dbReference type="NCBI Taxonomy" id="269621"/>
    <lineage>
        <taxon>Eukaryota</taxon>
        <taxon>Fungi</taxon>
        <taxon>Dikarya</taxon>
        <taxon>Basidiomycota</taxon>
        <taxon>Pucciniomycotina</taxon>
        <taxon>Microbotryomycetes</taxon>
        <taxon>Microbotryales</taxon>
        <taxon>Microbotryaceae</taxon>
        <taxon>Microbotryum</taxon>
    </lineage>
</organism>
<dbReference type="AlphaFoldDB" id="A0A238F1J1"/>
<sequence>MFFARSGVVAATLLVFQATLSIAAPLSDNTVHQLEKRITCQATEVAINNACVSCASLYKNASTCTRSVPLTCSYGVVNSVRKCAAVNCTSTPGTYLSADGKQCLDCADPNALTCTNTTTTTCAPNYTLVDNECIYGFPYGKFSGYGLIKPFLAQQQPLKPVTPDPVEPEQCARIYTKARVLFFIGTSFNPPSCVGQNGALDQNLAKTVDSTAAVLLKGNCTLLATNPFVTASKAQGACEQVFIGPEQFP</sequence>
<keyword evidence="1" id="KW-0732">Signal</keyword>
<keyword evidence="3" id="KW-1185">Reference proteome</keyword>
<evidence type="ECO:0000256" key="1">
    <source>
        <dbReference type="SAM" id="SignalP"/>
    </source>
</evidence>
<dbReference type="OrthoDB" id="2539059at2759"/>